<keyword evidence="2" id="KW-1185">Reference proteome</keyword>
<evidence type="ECO:0000313" key="1">
    <source>
        <dbReference type="EMBL" id="RDY06028.1"/>
    </source>
</evidence>
<dbReference type="OrthoDB" id="8048545at2759"/>
<evidence type="ECO:0008006" key="3">
    <source>
        <dbReference type="Google" id="ProtNLM"/>
    </source>
</evidence>
<organism evidence="1 2">
    <name type="scientific">Mucuna pruriens</name>
    <name type="common">Velvet bean</name>
    <name type="synonym">Dolichos pruriens</name>
    <dbReference type="NCBI Taxonomy" id="157652"/>
    <lineage>
        <taxon>Eukaryota</taxon>
        <taxon>Viridiplantae</taxon>
        <taxon>Streptophyta</taxon>
        <taxon>Embryophyta</taxon>
        <taxon>Tracheophyta</taxon>
        <taxon>Spermatophyta</taxon>
        <taxon>Magnoliopsida</taxon>
        <taxon>eudicotyledons</taxon>
        <taxon>Gunneridae</taxon>
        <taxon>Pentapetalae</taxon>
        <taxon>rosids</taxon>
        <taxon>fabids</taxon>
        <taxon>Fabales</taxon>
        <taxon>Fabaceae</taxon>
        <taxon>Papilionoideae</taxon>
        <taxon>50 kb inversion clade</taxon>
        <taxon>NPAAA clade</taxon>
        <taxon>indigoferoid/millettioid clade</taxon>
        <taxon>Phaseoleae</taxon>
        <taxon>Mucuna</taxon>
    </lineage>
</organism>
<name>A0A371HTC8_MUCPR</name>
<reference evidence="1" key="1">
    <citation type="submission" date="2018-05" db="EMBL/GenBank/DDBJ databases">
        <title>Draft genome of Mucuna pruriens seed.</title>
        <authorList>
            <person name="Nnadi N.E."/>
            <person name="Vos R."/>
            <person name="Hasami M.H."/>
            <person name="Devisetty U.K."/>
            <person name="Aguiy J.C."/>
        </authorList>
    </citation>
    <scope>NUCLEOTIDE SEQUENCE [LARGE SCALE GENOMIC DNA]</scope>
    <source>
        <strain evidence="1">JCA_2017</strain>
    </source>
</reference>
<proteinExistence type="predicted"/>
<feature type="non-terminal residue" evidence="1">
    <location>
        <position position="1"/>
    </location>
</feature>
<gene>
    <name evidence="1" type="ORF">CR513_10047</name>
</gene>
<comment type="caution">
    <text evidence="1">The sequence shown here is derived from an EMBL/GenBank/DDBJ whole genome shotgun (WGS) entry which is preliminary data.</text>
</comment>
<accession>A0A371HTC8</accession>
<protein>
    <recommendedName>
        <fullName evidence="3">Copia protein</fullName>
    </recommendedName>
</protein>
<evidence type="ECO:0000313" key="2">
    <source>
        <dbReference type="Proteomes" id="UP000257109"/>
    </source>
</evidence>
<dbReference type="Proteomes" id="UP000257109">
    <property type="component" value="Unassembled WGS sequence"/>
</dbReference>
<dbReference type="AlphaFoldDB" id="A0A371HTC8"/>
<sequence length="149" mass="17132">MAKIMLIDNNSPIIYIRPILKKTPYEGGRIDNPTYLIFTFLDVNDNLGKFDPKVYNIRTLKIEESIHLKSNDSNPNKKLSKLNDSYMNLDGLQSRPKKIILGDVEEKVRTRSTFKNQAQVASLSELEPKSINDAISYKGWIKVMQEELD</sequence>
<dbReference type="EMBL" id="QJKJ01001761">
    <property type="protein sequence ID" value="RDY06028.1"/>
    <property type="molecule type" value="Genomic_DNA"/>
</dbReference>